<keyword evidence="7" id="KW-1185">Reference proteome</keyword>
<dbReference type="Gene3D" id="1.20.5.990">
    <property type="entry name" value="Nemo cc2-lz domain - 1d5 darpin complex"/>
    <property type="match status" value="1"/>
</dbReference>
<evidence type="ECO:0000256" key="3">
    <source>
        <dbReference type="ARBA" id="ARBA00023054"/>
    </source>
</evidence>
<keyword evidence="3 4" id="KW-0175">Coiled coil</keyword>
<organism evidence="7 8">
    <name type="scientific">Lingula anatina</name>
    <name type="common">Brachiopod</name>
    <name type="synonym">Lingula unguis</name>
    <dbReference type="NCBI Taxonomy" id="7574"/>
    <lineage>
        <taxon>Eukaryota</taxon>
        <taxon>Metazoa</taxon>
        <taxon>Spiralia</taxon>
        <taxon>Lophotrochozoa</taxon>
        <taxon>Brachiopoda</taxon>
        <taxon>Linguliformea</taxon>
        <taxon>Lingulata</taxon>
        <taxon>Lingulida</taxon>
        <taxon>Linguloidea</taxon>
        <taxon>Lingulidae</taxon>
        <taxon>Lingula</taxon>
    </lineage>
</organism>
<dbReference type="OrthoDB" id="6066489at2759"/>
<dbReference type="AlphaFoldDB" id="A0A1S3JEW0"/>
<evidence type="ECO:0000256" key="1">
    <source>
        <dbReference type="ARBA" id="ARBA00004496"/>
    </source>
</evidence>
<dbReference type="GeneID" id="106172688"/>
<evidence type="ECO:0000259" key="6">
    <source>
        <dbReference type="Pfam" id="PF12180"/>
    </source>
</evidence>
<feature type="coiled-coil region" evidence="4">
    <location>
        <begin position="154"/>
        <end position="335"/>
    </location>
</feature>
<gene>
    <name evidence="8" type="primary">LOC106172688</name>
</gene>
<name>A0A1S3JEW0_LINAN</name>
<dbReference type="RefSeq" id="XP_013408952.1">
    <property type="nucleotide sequence ID" value="XM_013553498.1"/>
</dbReference>
<dbReference type="GO" id="GO:0051896">
    <property type="term" value="P:regulation of phosphatidylinositol 3-kinase/protein kinase B signal transduction"/>
    <property type="evidence" value="ECO:0007669"/>
    <property type="project" value="InterPro"/>
</dbReference>
<feature type="domain" description="TSG101 and ALIX binding" evidence="6">
    <location>
        <begin position="167"/>
        <end position="194"/>
    </location>
</feature>
<dbReference type="Proteomes" id="UP000085678">
    <property type="component" value="Unplaced"/>
</dbReference>
<evidence type="ECO:0000313" key="7">
    <source>
        <dbReference type="Proteomes" id="UP000085678"/>
    </source>
</evidence>
<accession>A0A1S3JEW0</accession>
<protein>
    <submittedName>
        <fullName evidence="8">TNFAIP3-interacting protein 2-like isoform X2</fullName>
    </submittedName>
</protein>
<dbReference type="Gene3D" id="1.20.5.1180">
    <property type="entry name" value="Geminin coiled-coil domain"/>
    <property type="match status" value="1"/>
</dbReference>
<dbReference type="GO" id="GO:0005737">
    <property type="term" value="C:cytoplasm"/>
    <property type="evidence" value="ECO:0007669"/>
    <property type="project" value="UniProtKB-SubCell"/>
</dbReference>
<evidence type="ECO:0000256" key="2">
    <source>
        <dbReference type="ARBA" id="ARBA00022490"/>
    </source>
</evidence>
<dbReference type="InterPro" id="IPR038926">
    <property type="entry name" value="CEP55"/>
</dbReference>
<proteinExistence type="predicted"/>
<dbReference type="InParanoid" id="A0A1S3JEW0"/>
<evidence type="ECO:0000313" key="8">
    <source>
        <dbReference type="RefSeq" id="XP_013408952.1"/>
    </source>
</evidence>
<dbReference type="InterPro" id="IPR022008">
    <property type="entry name" value="EABR"/>
</dbReference>
<evidence type="ECO:0000256" key="4">
    <source>
        <dbReference type="SAM" id="Coils"/>
    </source>
</evidence>
<evidence type="ECO:0000256" key="5">
    <source>
        <dbReference type="SAM" id="MobiDB-lite"/>
    </source>
</evidence>
<dbReference type="PANTHER" id="PTHR31838:SF1">
    <property type="entry name" value="CENTROSOMAL PROTEIN OF 55 KDA"/>
    <property type="match status" value="1"/>
</dbReference>
<feature type="region of interest" description="Disordered" evidence="5">
    <location>
        <begin position="1"/>
        <end position="56"/>
    </location>
</feature>
<sequence length="434" mass="49233">MYISSQVMAAAGHAESSTLDQEDEEEPPANPETTVGGKPTPPRRLPRKVDRFKDSTLNLGSLSTESWSLPSSENTNSFQELRKENATLKAQLNDLNKARCASEEKCQSLSAEYADVKQKLIETAQFCQNLVTRLEAKESGGRGFCEKGEQNREAARLRQVITQLRGQLEEVTSANKKWQSYNEGRETYIKGLLKTVEQLKQELQKVSLDHVTVGQQQEIDKMLLASKAKITALEEDLEKLEDENRQLRIQTHQNDEIRRQLEERVRQLEAEIAKGGRGRGGYEDEYVQLLQEQVRTVTEDFEAERRDRELAQSKISDLERELQCLRIQMAQNKRGYYDSPYRTSYRPNLTCGAEYRHFGGRTVVDGLGDLEADGDTEEGHDDTDAHVTGSDVPNGLFEDGADIHTTELLCPRCLRQYGLNQEAEFQEHIGICCD</sequence>
<dbReference type="GO" id="GO:0000281">
    <property type="term" value="P:mitotic cytokinesis"/>
    <property type="evidence" value="ECO:0007669"/>
    <property type="project" value="InterPro"/>
</dbReference>
<dbReference type="Pfam" id="PF12180">
    <property type="entry name" value="EABR"/>
    <property type="match status" value="1"/>
</dbReference>
<reference evidence="8" key="1">
    <citation type="submission" date="2025-08" db="UniProtKB">
        <authorList>
            <consortium name="RefSeq"/>
        </authorList>
    </citation>
    <scope>IDENTIFICATION</scope>
    <source>
        <tissue evidence="8">Gonads</tissue>
    </source>
</reference>
<keyword evidence="2" id="KW-0963">Cytoplasm</keyword>
<dbReference type="PANTHER" id="PTHR31838">
    <property type="entry name" value="CENTROSOMAL PROTEIN OF 55 KDA"/>
    <property type="match status" value="1"/>
</dbReference>
<comment type="subcellular location">
    <subcellularLocation>
        <location evidence="1">Cytoplasm</location>
    </subcellularLocation>
</comment>